<name>A0AAN6W9H9_9PEZI</name>
<keyword evidence="2" id="KW-1185">Reference proteome</keyword>
<reference evidence="1" key="1">
    <citation type="journal article" date="2023" name="Mol. Phylogenet. Evol.">
        <title>Genome-scale phylogeny and comparative genomics of the fungal order Sordariales.</title>
        <authorList>
            <person name="Hensen N."/>
            <person name="Bonometti L."/>
            <person name="Westerberg I."/>
            <person name="Brannstrom I.O."/>
            <person name="Guillou S."/>
            <person name="Cros-Aarteil S."/>
            <person name="Calhoun S."/>
            <person name="Haridas S."/>
            <person name="Kuo A."/>
            <person name="Mondo S."/>
            <person name="Pangilinan J."/>
            <person name="Riley R."/>
            <person name="LaButti K."/>
            <person name="Andreopoulos B."/>
            <person name="Lipzen A."/>
            <person name="Chen C."/>
            <person name="Yan M."/>
            <person name="Daum C."/>
            <person name="Ng V."/>
            <person name="Clum A."/>
            <person name="Steindorff A."/>
            <person name="Ohm R.A."/>
            <person name="Martin F."/>
            <person name="Silar P."/>
            <person name="Natvig D.O."/>
            <person name="Lalanne C."/>
            <person name="Gautier V."/>
            <person name="Ament-Velasquez S.L."/>
            <person name="Kruys A."/>
            <person name="Hutchinson M.I."/>
            <person name="Powell A.J."/>
            <person name="Barry K."/>
            <person name="Miller A.N."/>
            <person name="Grigoriev I.V."/>
            <person name="Debuchy R."/>
            <person name="Gladieux P."/>
            <person name="Hiltunen Thoren M."/>
            <person name="Johannesson H."/>
        </authorList>
    </citation>
    <scope>NUCLEOTIDE SEQUENCE</scope>
    <source>
        <strain evidence="1">CBS 892.96</strain>
    </source>
</reference>
<accession>A0AAN6W9H9</accession>
<evidence type="ECO:0000313" key="1">
    <source>
        <dbReference type="EMBL" id="KAK4176941.1"/>
    </source>
</evidence>
<evidence type="ECO:0000313" key="2">
    <source>
        <dbReference type="Proteomes" id="UP001302321"/>
    </source>
</evidence>
<sequence length="203" mass="22774">MSFTGLLLRVYCIVRKSSLLRFPHTSPVCSHHHQAASPSMAATSQAQLVQAPSRPPITGKKTVFLAGTTTRTDGPEWRDTLFQSILHLPITVYNPLRPDWDSSWREDINFAPFREQVEWEFDMLNQADLVVVYFGPQTDAPISLLEFGLSARSGRVAVCCHKDYKKRGNVEIVSRKLGLKVLDAESGNLAGEVKQRLESMLYA</sequence>
<comment type="caution">
    <text evidence="1">The sequence shown here is derived from an EMBL/GenBank/DDBJ whole genome shotgun (WGS) entry which is preliminary data.</text>
</comment>
<protein>
    <submittedName>
        <fullName evidence="1">Uncharacterized protein</fullName>
    </submittedName>
</protein>
<proteinExistence type="predicted"/>
<dbReference type="InterPro" id="IPR039470">
    <property type="entry name" value="Nuc_deoxyri_tr2"/>
</dbReference>
<dbReference type="Pfam" id="PF15891">
    <property type="entry name" value="Nuc_deoxyri_tr2"/>
    <property type="match status" value="1"/>
</dbReference>
<dbReference type="Gene3D" id="3.40.50.450">
    <property type="match status" value="1"/>
</dbReference>
<reference evidence="1" key="2">
    <citation type="submission" date="2023-05" db="EMBL/GenBank/DDBJ databases">
        <authorList>
            <consortium name="Lawrence Berkeley National Laboratory"/>
            <person name="Steindorff A."/>
            <person name="Hensen N."/>
            <person name="Bonometti L."/>
            <person name="Westerberg I."/>
            <person name="Brannstrom I.O."/>
            <person name="Guillou S."/>
            <person name="Cros-Aarteil S."/>
            <person name="Calhoun S."/>
            <person name="Haridas S."/>
            <person name="Kuo A."/>
            <person name="Mondo S."/>
            <person name="Pangilinan J."/>
            <person name="Riley R."/>
            <person name="Labutti K."/>
            <person name="Andreopoulos B."/>
            <person name="Lipzen A."/>
            <person name="Chen C."/>
            <person name="Yanf M."/>
            <person name="Daum C."/>
            <person name="Ng V."/>
            <person name="Clum A."/>
            <person name="Ohm R."/>
            <person name="Martin F."/>
            <person name="Silar P."/>
            <person name="Natvig D."/>
            <person name="Lalanne C."/>
            <person name="Gautier V."/>
            <person name="Ament-Velasquez S.L."/>
            <person name="Kruys A."/>
            <person name="Hutchinson M.I."/>
            <person name="Powell A.J."/>
            <person name="Barry K."/>
            <person name="Miller A.N."/>
            <person name="Grigoriev I.V."/>
            <person name="Debuchy R."/>
            <person name="Gladieux P."/>
            <person name="Thoren M.H."/>
            <person name="Johannesson H."/>
        </authorList>
    </citation>
    <scope>NUCLEOTIDE SEQUENCE</scope>
    <source>
        <strain evidence="1">CBS 892.96</strain>
    </source>
</reference>
<dbReference type="AlphaFoldDB" id="A0AAN6W9H9"/>
<dbReference type="Proteomes" id="UP001302321">
    <property type="component" value="Unassembled WGS sequence"/>
</dbReference>
<gene>
    <name evidence="1" type="ORF">QBC36DRAFT_328173</name>
</gene>
<organism evidence="1 2">
    <name type="scientific">Triangularia setosa</name>
    <dbReference type="NCBI Taxonomy" id="2587417"/>
    <lineage>
        <taxon>Eukaryota</taxon>
        <taxon>Fungi</taxon>
        <taxon>Dikarya</taxon>
        <taxon>Ascomycota</taxon>
        <taxon>Pezizomycotina</taxon>
        <taxon>Sordariomycetes</taxon>
        <taxon>Sordariomycetidae</taxon>
        <taxon>Sordariales</taxon>
        <taxon>Podosporaceae</taxon>
        <taxon>Triangularia</taxon>
    </lineage>
</organism>
<dbReference type="EMBL" id="MU866180">
    <property type="protein sequence ID" value="KAK4176941.1"/>
    <property type="molecule type" value="Genomic_DNA"/>
</dbReference>